<accession>A0A5E4XMA2</accession>
<dbReference type="AlphaFoldDB" id="A0A5E4XMA2"/>
<gene>
    <name evidence="1" type="ORF">PIN31115_03947</name>
</gene>
<proteinExistence type="predicted"/>
<evidence type="ECO:0000313" key="1">
    <source>
        <dbReference type="EMBL" id="VVE37255.1"/>
    </source>
</evidence>
<dbReference type="EMBL" id="CABPSI010000004">
    <property type="protein sequence ID" value="VVE37255.1"/>
    <property type="molecule type" value="Genomic_DNA"/>
</dbReference>
<name>A0A5E4XMA2_9BURK</name>
<organism evidence="1 2">
    <name type="scientific">Pandoraea iniqua</name>
    <dbReference type="NCBI Taxonomy" id="2508288"/>
    <lineage>
        <taxon>Bacteria</taxon>
        <taxon>Pseudomonadati</taxon>
        <taxon>Pseudomonadota</taxon>
        <taxon>Betaproteobacteria</taxon>
        <taxon>Burkholderiales</taxon>
        <taxon>Burkholderiaceae</taxon>
        <taxon>Pandoraea</taxon>
    </lineage>
</organism>
<reference evidence="1 2" key="1">
    <citation type="submission" date="2019-08" db="EMBL/GenBank/DDBJ databases">
        <authorList>
            <person name="Peeters C."/>
        </authorList>
    </citation>
    <scope>NUCLEOTIDE SEQUENCE [LARGE SCALE GENOMIC DNA]</scope>
    <source>
        <strain evidence="1 2">LMG 31115</strain>
    </source>
</reference>
<protein>
    <submittedName>
        <fullName evidence="1">Uncharacterized protein</fullName>
    </submittedName>
</protein>
<dbReference type="RefSeq" id="WP_150685486.1">
    <property type="nucleotide sequence ID" value="NZ_CABPSI010000004.1"/>
</dbReference>
<keyword evidence="2" id="KW-1185">Reference proteome</keyword>
<evidence type="ECO:0000313" key="2">
    <source>
        <dbReference type="Proteomes" id="UP000333828"/>
    </source>
</evidence>
<dbReference type="Proteomes" id="UP000333828">
    <property type="component" value="Unassembled WGS sequence"/>
</dbReference>
<sequence length="85" mass="9517">MPKKTDEQVQTEIGALTQLQPQLPQRARQAVDAALQVLRDNLSNDAVYDKFEEGTEEFEDGLTACMWRDGVSGCQALSAQYRDLI</sequence>